<evidence type="ECO:0000256" key="1">
    <source>
        <dbReference type="ARBA" id="ARBA00007553"/>
    </source>
</evidence>
<feature type="compositionally biased region" description="Basic and acidic residues" evidence="2">
    <location>
        <begin position="224"/>
        <end position="235"/>
    </location>
</feature>
<accession>A0A4R5BGE4</accession>
<organism evidence="5 6">
    <name type="scientific">Actinomadura rubrisoli</name>
    <dbReference type="NCBI Taxonomy" id="2530368"/>
    <lineage>
        <taxon>Bacteria</taxon>
        <taxon>Bacillati</taxon>
        <taxon>Actinomycetota</taxon>
        <taxon>Actinomycetes</taxon>
        <taxon>Streptosporangiales</taxon>
        <taxon>Thermomonosporaceae</taxon>
        <taxon>Actinomadura</taxon>
    </lineage>
</organism>
<dbReference type="GO" id="GO:0008270">
    <property type="term" value="F:zinc ion binding"/>
    <property type="evidence" value="ECO:0007669"/>
    <property type="project" value="InterPro"/>
</dbReference>
<evidence type="ECO:0000259" key="4">
    <source>
        <dbReference type="SMART" id="SM00701"/>
    </source>
</evidence>
<feature type="compositionally biased region" description="Basic and acidic residues" evidence="2">
    <location>
        <begin position="245"/>
        <end position="257"/>
    </location>
</feature>
<name>A0A4R5BGE4_9ACTN</name>
<evidence type="ECO:0000313" key="5">
    <source>
        <dbReference type="EMBL" id="TDD82772.1"/>
    </source>
</evidence>
<dbReference type="SMART" id="SM00644">
    <property type="entry name" value="Ami_2"/>
    <property type="match status" value="1"/>
</dbReference>
<feature type="region of interest" description="Disordered" evidence="2">
    <location>
        <begin position="222"/>
        <end position="257"/>
    </location>
</feature>
<dbReference type="PANTHER" id="PTHR11022:SF41">
    <property type="entry name" value="PEPTIDOGLYCAN-RECOGNITION PROTEIN LC-RELATED"/>
    <property type="match status" value="1"/>
</dbReference>
<dbReference type="PANTHER" id="PTHR11022">
    <property type="entry name" value="PEPTIDOGLYCAN RECOGNITION PROTEIN"/>
    <property type="match status" value="1"/>
</dbReference>
<dbReference type="InterPro" id="IPR015510">
    <property type="entry name" value="PGRP"/>
</dbReference>
<dbReference type="InterPro" id="IPR006619">
    <property type="entry name" value="PGRP_domain_met/bac"/>
</dbReference>
<dbReference type="OrthoDB" id="514320at2"/>
<dbReference type="GO" id="GO:0009253">
    <property type="term" value="P:peptidoglycan catabolic process"/>
    <property type="evidence" value="ECO:0007669"/>
    <property type="project" value="InterPro"/>
</dbReference>
<dbReference type="PROSITE" id="PS51318">
    <property type="entry name" value="TAT"/>
    <property type="match status" value="1"/>
</dbReference>
<reference evidence="5 6" key="1">
    <citation type="submission" date="2019-03" db="EMBL/GenBank/DDBJ databases">
        <title>Draft genome sequences of novel Actinobacteria.</title>
        <authorList>
            <person name="Sahin N."/>
            <person name="Ay H."/>
            <person name="Saygin H."/>
        </authorList>
    </citation>
    <scope>NUCLEOTIDE SEQUENCE [LARGE SCALE GENOMIC DNA]</scope>
    <source>
        <strain evidence="5 6">H3C3</strain>
    </source>
</reference>
<keyword evidence="6" id="KW-1185">Reference proteome</keyword>
<gene>
    <name evidence="5" type="ORF">E1298_22270</name>
</gene>
<sequence length="257" mass="28091">MSNDTGIGRRRLLAGAATLTGGALLAPALARPALAGQPRSAPRVHPRLDWQARAPKAAATVLPTGPDHIVVHHTASENATDYSLEHAYELSRSIQKAHMDDNGWDDIGEQLTISRGGHLMEGRNLSLDAIANRQHVVGAHTLGHNSHTIGIENEGTYMTETPTPRLLVQLTLTCAWLCRTYDLNPHDAIVGHRDYNNTACPGDRLYALLPKLRTAVAAILSLPRPEHENRPHNDGPRPGPKRRFDHGPALERSSRIR</sequence>
<dbReference type="Gene3D" id="3.40.80.10">
    <property type="entry name" value="Peptidoglycan recognition protein-like"/>
    <property type="match status" value="1"/>
</dbReference>
<feature type="domain" description="Peptidoglycan recognition protein family" evidence="4">
    <location>
        <begin position="42"/>
        <end position="196"/>
    </location>
</feature>
<dbReference type="InterPro" id="IPR002502">
    <property type="entry name" value="Amidase_domain"/>
</dbReference>
<dbReference type="SUPFAM" id="SSF55846">
    <property type="entry name" value="N-acetylmuramoyl-L-alanine amidase-like"/>
    <property type="match status" value="1"/>
</dbReference>
<comment type="similarity">
    <text evidence="1">Belongs to the N-acetylmuramoyl-L-alanine amidase 2 family.</text>
</comment>
<feature type="domain" description="N-acetylmuramoyl-L-alanine amidase" evidence="3">
    <location>
        <begin position="54"/>
        <end position="202"/>
    </location>
</feature>
<dbReference type="InterPro" id="IPR006311">
    <property type="entry name" value="TAT_signal"/>
</dbReference>
<comment type="caution">
    <text evidence="5">The sequence shown here is derived from an EMBL/GenBank/DDBJ whole genome shotgun (WGS) entry which is preliminary data.</text>
</comment>
<dbReference type="GO" id="GO:0008745">
    <property type="term" value="F:N-acetylmuramoyl-L-alanine amidase activity"/>
    <property type="evidence" value="ECO:0007669"/>
    <property type="project" value="InterPro"/>
</dbReference>
<proteinExistence type="inferred from homology"/>
<dbReference type="CDD" id="cd06583">
    <property type="entry name" value="PGRP"/>
    <property type="match status" value="1"/>
</dbReference>
<dbReference type="InterPro" id="IPR036505">
    <property type="entry name" value="Amidase/PGRP_sf"/>
</dbReference>
<dbReference type="Pfam" id="PF01510">
    <property type="entry name" value="Amidase_2"/>
    <property type="match status" value="1"/>
</dbReference>
<dbReference type="RefSeq" id="WP_131896274.1">
    <property type="nucleotide sequence ID" value="NZ_SMKU01000120.1"/>
</dbReference>
<evidence type="ECO:0000259" key="3">
    <source>
        <dbReference type="SMART" id="SM00644"/>
    </source>
</evidence>
<dbReference type="Proteomes" id="UP000294513">
    <property type="component" value="Unassembled WGS sequence"/>
</dbReference>
<evidence type="ECO:0000256" key="2">
    <source>
        <dbReference type="SAM" id="MobiDB-lite"/>
    </source>
</evidence>
<evidence type="ECO:0000313" key="6">
    <source>
        <dbReference type="Proteomes" id="UP000294513"/>
    </source>
</evidence>
<dbReference type="SMART" id="SM00701">
    <property type="entry name" value="PGRP"/>
    <property type="match status" value="1"/>
</dbReference>
<dbReference type="AlphaFoldDB" id="A0A4R5BGE4"/>
<dbReference type="EMBL" id="SMKU01000120">
    <property type="protein sequence ID" value="TDD82772.1"/>
    <property type="molecule type" value="Genomic_DNA"/>
</dbReference>
<protein>
    <submittedName>
        <fullName evidence="5">N-acetylmuramoyl-L-alanine amidase</fullName>
    </submittedName>
</protein>